<organism evidence="1">
    <name type="scientific">uncultured marine virus</name>
    <dbReference type="NCBI Taxonomy" id="186617"/>
    <lineage>
        <taxon>Viruses</taxon>
        <taxon>environmental samples</taxon>
    </lineage>
</organism>
<dbReference type="EMBL" id="KR029593">
    <property type="protein sequence ID" value="AKH47422.1"/>
    <property type="molecule type" value="Genomic_DNA"/>
</dbReference>
<reference evidence="1" key="1">
    <citation type="journal article" date="2015" name="Front. Microbiol.">
        <title>Combining genomic sequencing methods to explore viral diversity and reveal potential virus-host interactions.</title>
        <authorList>
            <person name="Chow C.E."/>
            <person name="Winget D.M."/>
            <person name="White R.A.III."/>
            <person name="Hallam S.J."/>
            <person name="Suttle C.A."/>
        </authorList>
    </citation>
    <scope>NUCLEOTIDE SEQUENCE</scope>
    <source>
        <strain evidence="1">H4084976</strain>
    </source>
</reference>
<protein>
    <submittedName>
        <fullName evidence="1">Uncharacterized protein</fullName>
    </submittedName>
</protein>
<accession>A0A0F7L7N9</accession>
<sequence length="87" mass="10362">MKIIFFIENILLFLRQTNKIKIMFEQQFKEQMKRLHLKRYDVCAILRCTMPTLKSRLQNPQTFTLGEVHLLQSNSFDMSGINVTLNI</sequence>
<proteinExistence type="predicted"/>
<name>A0A0F7L7N9_9VIRU</name>
<reference evidence="1" key="2">
    <citation type="submission" date="2015-03" db="EMBL/GenBank/DDBJ databases">
        <authorList>
            <person name="Chow C.-E.T."/>
            <person name="Winget D.M."/>
            <person name="White R.A.III."/>
            <person name="Hallam S.J."/>
            <person name="Suttle C.A."/>
        </authorList>
    </citation>
    <scope>NUCLEOTIDE SEQUENCE</scope>
    <source>
        <strain evidence="1">H4084976</strain>
    </source>
</reference>
<evidence type="ECO:0000313" key="1">
    <source>
        <dbReference type="EMBL" id="AKH47422.1"/>
    </source>
</evidence>